<evidence type="ECO:0000256" key="1">
    <source>
        <dbReference type="SAM" id="MobiDB-lite"/>
    </source>
</evidence>
<reference evidence="2 3" key="1">
    <citation type="submission" date="2019-06" db="EMBL/GenBank/DDBJ databases">
        <title>Genome Sequence of the Brown Rot Fungal Pathogen Monilinia fructicola.</title>
        <authorList>
            <person name="De Miccolis Angelini R.M."/>
            <person name="Landi L."/>
            <person name="Abate D."/>
            <person name="Pollastro S."/>
            <person name="Romanazzi G."/>
            <person name="Faretra F."/>
        </authorList>
    </citation>
    <scope>NUCLEOTIDE SEQUENCE [LARGE SCALE GENOMIC DNA]</scope>
    <source>
        <strain evidence="2 3">Mfrc123</strain>
    </source>
</reference>
<organism evidence="2 3">
    <name type="scientific">Monilinia fructicola</name>
    <name type="common">Brown rot fungus</name>
    <name type="synonym">Ciboria fructicola</name>
    <dbReference type="NCBI Taxonomy" id="38448"/>
    <lineage>
        <taxon>Eukaryota</taxon>
        <taxon>Fungi</taxon>
        <taxon>Dikarya</taxon>
        <taxon>Ascomycota</taxon>
        <taxon>Pezizomycotina</taxon>
        <taxon>Leotiomycetes</taxon>
        <taxon>Helotiales</taxon>
        <taxon>Sclerotiniaceae</taxon>
        <taxon>Monilinia</taxon>
    </lineage>
</organism>
<feature type="compositionally biased region" description="Low complexity" evidence="1">
    <location>
        <begin position="430"/>
        <end position="442"/>
    </location>
</feature>
<dbReference type="EMBL" id="VICG01000003">
    <property type="protein sequence ID" value="KAA8573811.1"/>
    <property type="molecule type" value="Genomic_DNA"/>
</dbReference>
<keyword evidence="3" id="KW-1185">Reference proteome</keyword>
<feature type="compositionally biased region" description="Polar residues" evidence="1">
    <location>
        <begin position="260"/>
        <end position="293"/>
    </location>
</feature>
<gene>
    <name evidence="2" type="ORF">EYC84_005367</name>
</gene>
<evidence type="ECO:0000313" key="3">
    <source>
        <dbReference type="Proteomes" id="UP000322873"/>
    </source>
</evidence>
<accession>A0A5M9JX68</accession>
<feature type="region of interest" description="Disordered" evidence="1">
    <location>
        <begin position="157"/>
        <end position="181"/>
    </location>
</feature>
<comment type="caution">
    <text evidence="2">The sequence shown here is derived from an EMBL/GenBank/DDBJ whole genome shotgun (WGS) entry which is preliminary data.</text>
</comment>
<sequence length="456" mass="49984">MSFFEDTWGLPEFFDPQEELEFLDLPDEDFFDIPADNNQELDALLTTNSEDQSINNESLSEDLEVNRANVLGTRETLRVDPDAMVYETHTEIEKLETESAGPNTGSHSNIQVETQVQDSPVRAVNSQSLQQTPSILEQPQTVISPSALRIAQDRSLSGAPISSHSSNSNTMLPPATPKIGQREKSTIDKIIEEHDRKTAERLEARKAHALRLGYKGIKKNAGGRNVNRSSGGQDEYIANPQNRSMSRHPGVPEPIAARQTYHSHLQGSTPSSGIFGKQQFSPNGPNATISCSSGPFPANGSKQNDSSSTKQQKYKRGITSAPTQQGDNPSVDRVFAPNINRQASGYGNHAPVSHIQSFNSRQLMQPRLPNHSSQRMGQARHGSGPSALNHSAGYEEPHVPLFPERNSWEPPITNIIRGGANNRRQISVSQMQQFEAQQQANAGISPQAFTHQSCGA</sequence>
<name>A0A5M9JX68_MONFR</name>
<dbReference type="AlphaFoldDB" id="A0A5M9JX68"/>
<feature type="compositionally biased region" description="Polar residues" evidence="1">
    <location>
        <begin position="447"/>
        <end position="456"/>
    </location>
</feature>
<dbReference type="VEuPathDB" id="FungiDB:MFRU_001g02790"/>
<feature type="region of interest" description="Disordered" evidence="1">
    <location>
        <begin position="367"/>
        <end position="396"/>
    </location>
</feature>
<feature type="region of interest" description="Disordered" evidence="1">
    <location>
        <begin position="219"/>
        <end position="333"/>
    </location>
</feature>
<feature type="compositionally biased region" description="Polar residues" evidence="1">
    <location>
        <begin position="160"/>
        <end position="171"/>
    </location>
</feature>
<dbReference type="Proteomes" id="UP000322873">
    <property type="component" value="Unassembled WGS sequence"/>
</dbReference>
<protein>
    <submittedName>
        <fullName evidence="2">Uncharacterized protein</fullName>
    </submittedName>
</protein>
<feature type="region of interest" description="Disordered" evidence="1">
    <location>
        <begin position="430"/>
        <end position="456"/>
    </location>
</feature>
<evidence type="ECO:0000313" key="2">
    <source>
        <dbReference type="EMBL" id="KAA8573811.1"/>
    </source>
</evidence>
<proteinExistence type="predicted"/>
<feature type="compositionally biased region" description="Polar residues" evidence="1">
    <location>
        <begin position="300"/>
        <end position="311"/>
    </location>
</feature>